<dbReference type="OrthoDB" id="1632057at2"/>
<evidence type="ECO:0000256" key="7">
    <source>
        <dbReference type="ARBA" id="ARBA00022729"/>
    </source>
</evidence>
<evidence type="ECO:0000256" key="5">
    <source>
        <dbReference type="ARBA" id="ARBA00022452"/>
    </source>
</evidence>
<evidence type="ECO:0000256" key="9">
    <source>
        <dbReference type="ARBA" id="ARBA00023136"/>
    </source>
</evidence>
<dbReference type="EMBL" id="SMOD01000006">
    <property type="protein sequence ID" value="TDG08753.1"/>
    <property type="molecule type" value="Genomic_DNA"/>
</dbReference>
<dbReference type="Gene3D" id="1.20.5.170">
    <property type="match status" value="4"/>
</dbReference>
<feature type="domain" description="Trimeric autotransporter adhesin YadA-like head" evidence="13">
    <location>
        <begin position="149"/>
        <end position="174"/>
    </location>
</feature>
<dbReference type="Pfam" id="PF03895">
    <property type="entry name" value="YadA_anchor"/>
    <property type="match status" value="1"/>
</dbReference>
<dbReference type="GO" id="GO:0015031">
    <property type="term" value="P:protein transport"/>
    <property type="evidence" value="ECO:0007669"/>
    <property type="project" value="UniProtKB-KW"/>
</dbReference>
<dbReference type="Proteomes" id="UP000295606">
    <property type="component" value="Unassembled WGS sequence"/>
</dbReference>
<dbReference type="InterPro" id="IPR008640">
    <property type="entry name" value="Adhesin_Head_dom"/>
</dbReference>
<dbReference type="InterPro" id="IPR045584">
    <property type="entry name" value="Pilin-like"/>
</dbReference>
<evidence type="ECO:0000256" key="8">
    <source>
        <dbReference type="ARBA" id="ARBA00022927"/>
    </source>
</evidence>
<reference evidence="16 17" key="1">
    <citation type="submission" date="2019-03" db="EMBL/GenBank/DDBJ databases">
        <title>Paraburkholderia sp. isolated from native Mimosa gymnas in Guartela State Park, Brazil.</title>
        <authorList>
            <person name="Paulitsch F."/>
            <person name="Hungria M."/>
            <person name="Delamuta J.R.M."/>
            <person name="Ribeiro R.A."/>
            <person name="Dall'Agnol R."/>
            <person name="Silva J.S.B."/>
        </authorList>
    </citation>
    <scope>NUCLEOTIDE SEQUENCE [LARGE SCALE GENOMIC DNA]</scope>
    <source>
        <strain evidence="16 17">CNPSo 3008</strain>
    </source>
</reference>
<evidence type="ECO:0000256" key="6">
    <source>
        <dbReference type="ARBA" id="ARBA00022692"/>
    </source>
</evidence>
<evidence type="ECO:0000256" key="2">
    <source>
        <dbReference type="ARBA" id="ARBA00004442"/>
    </source>
</evidence>
<name>A0A4V6PIT8_9BURK</name>
<evidence type="ECO:0000313" key="16">
    <source>
        <dbReference type="EMBL" id="TDG08753.1"/>
    </source>
</evidence>
<feature type="domain" description="Trimeric autotransporter adhesin YadA-like head" evidence="13">
    <location>
        <begin position="177"/>
        <end position="203"/>
    </location>
</feature>
<comment type="subcellular location">
    <subcellularLocation>
        <location evidence="2">Cell outer membrane</location>
    </subcellularLocation>
    <subcellularLocation>
        <location evidence="1">Cell surface</location>
    </subcellularLocation>
</comment>
<evidence type="ECO:0000256" key="1">
    <source>
        <dbReference type="ARBA" id="ARBA00004241"/>
    </source>
</evidence>
<dbReference type="InterPro" id="IPR024973">
    <property type="entry name" value="ESPR"/>
</dbReference>
<feature type="domain" description="Trimeric autotransporter adhesin YadA-like stalk" evidence="14">
    <location>
        <begin position="348"/>
        <end position="389"/>
    </location>
</feature>
<dbReference type="Pfam" id="PF05658">
    <property type="entry name" value="YadA_head"/>
    <property type="match status" value="5"/>
</dbReference>
<proteinExistence type="inferred from homology"/>
<feature type="domain" description="Trimeric autotransporter adhesin YadA-like stalk" evidence="14">
    <location>
        <begin position="466"/>
        <end position="507"/>
    </location>
</feature>
<evidence type="ECO:0000259" key="12">
    <source>
        <dbReference type="Pfam" id="PF03895"/>
    </source>
</evidence>
<feature type="domain" description="Trimeric autotransporter adhesin YadA-like head" evidence="13">
    <location>
        <begin position="728"/>
        <end position="754"/>
    </location>
</feature>
<dbReference type="GO" id="GO:0009986">
    <property type="term" value="C:cell surface"/>
    <property type="evidence" value="ECO:0007669"/>
    <property type="project" value="UniProtKB-SubCell"/>
</dbReference>
<feature type="domain" description="ESPR" evidence="15">
    <location>
        <begin position="1"/>
        <end position="45"/>
    </location>
</feature>
<dbReference type="Pfam" id="PF13018">
    <property type="entry name" value="ESPR"/>
    <property type="match status" value="1"/>
</dbReference>
<evidence type="ECO:0000256" key="10">
    <source>
        <dbReference type="ARBA" id="ARBA00023237"/>
    </source>
</evidence>
<dbReference type="RefSeq" id="WP_133182318.1">
    <property type="nucleotide sequence ID" value="NZ_SMOD01000006.1"/>
</dbReference>
<feature type="domain" description="Trimeric autotransporter adhesin YadA-like head" evidence="13">
    <location>
        <begin position="207"/>
        <end position="230"/>
    </location>
</feature>
<feature type="domain" description="Trimeric autotransporter adhesin YadA-like C-terminal membrane anchor" evidence="12">
    <location>
        <begin position="840"/>
        <end position="901"/>
    </location>
</feature>
<feature type="domain" description="Trimeric autotransporter adhesin YadA-like stalk" evidence="14">
    <location>
        <begin position="772"/>
        <end position="811"/>
    </location>
</feature>
<accession>A0A4V6PIT8</accession>
<evidence type="ECO:0000256" key="3">
    <source>
        <dbReference type="ARBA" id="ARBA00005848"/>
    </source>
</evidence>
<keyword evidence="6" id="KW-0812">Transmembrane</keyword>
<evidence type="ECO:0000259" key="15">
    <source>
        <dbReference type="Pfam" id="PF13018"/>
    </source>
</evidence>
<comment type="similarity">
    <text evidence="3">Belongs to the autotransporter-2 (AT-2) (TC 1.B.40) family.</text>
</comment>
<keyword evidence="9" id="KW-0472">Membrane</keyword>
<dbReference type="Gene3D" id="2.150.10.10">
    <property type="entry name" value="Serralysin-like metalloprotease, C-terminal"/>
    <property type="match status" value="3"/>
</dbReference>
<evidence type="ECO:0000256" key="4">
    <source>
        <dbReference type="ARBA" id="ARBA00022448"/>
    </source>
</evidence>
<dbReference type="SUPFAM" id="SSF101967">
    <property type="entry name" value="Adhesin YadA, collagen-binding domain"/>
    <property type="match status" value="2"/>
</dbReference>
<feature type="domain" description="Trimeric autotransporter adhesin YadA-like stalk" evidence="14">
    <location>
        <begin position="271"/>
        <end position="313"/>
    </location>
</feature>
<feature type="domain" description="Trimeric autotransporter adhesin YadA-like stalk" evidence="14">
    <location>
        <begin position="650"/>
        <end position="685"/>
    </location>
</feature>
<dbReference type="Pfam" id="PF05662">
    <property type="entry name" value="YadA_stalk"/>
    <property type="match status" value="6"/>
</dbReference>
<dbReference type="SUPFAM" id="SSF54523">
    <property type="entry name" value="Pili subunits"/>
    <property type="match status" value="1"/>
</dbReference>
<dbReference type="AlphaFoldDB" id="A0A4V6PIT8"/>
<comment type="caution">
    <text evidence="16">The sequence shown here is derived from an EMBL/GenBank/DDBJ whole genome shotgun (WGS) entry which is preliminary data.</text>
</comment>
<keyword evidence="4" id="KW-0813">Transport</keyword>
<feature type="compositionally biased region" description="Low complexity" evidence="11">
    <location>
        <begin position="697"/>
        <end position="724"/>
    </location>
</feature>
<feature type="domain" description="Trimeric autotransporter adhesin YadA-like stalk" evidence="14">
    <location>
        <begin position="588"/>
        <end position="625"/>
    </location>
</feature>
<dbReference type="GO" id="GO:0009279">
    <property type="term" value="C:cell outer membrane"/>
    <property type="evidence" value="ECO:0007669"/>
    <property type="project" value="UniProtKB-SubCell"/>
</dbReference>
<feature type="domain" description="Trimeric autotransporter adhesin YadA-like head" evidence="13">
    <location>
        <begin position="100"/>
        <end position="118"/>
    </location>
</feature>
<dbReference type="InterPro" id="IPR005594">
    <property type="entry name" value="YadA_C"/>
</dbReference>
<dbReference type="Gene3D" id="3.30.1300.30">
    <property type="entry name" value="GSPII I/J protein-like"/>
    <property type="match status" value="1"/>
</dbReference>
<evidence type="ECO:0000259" key="13">
    <source>
        <dbReference type="Pfam" id="PF05658"/>
    </source>
</evidence>
<dbReference type="InterPro" id="IPR008635">
    <property type="entry name" value="Coiled_stalk_dom"/>
</dbReference>
<keyword evidence="5" id="KW-1134">Transmembrane beta strand</keyword>
<sequence length="901" mass="88094">MNKTHRSIWNEATGTWVAASELAKGKKKASAAKAIVIAAAALSVVSQAHAYSAGGTGSTASNDSGIDSNIAIGSNAYAADTSLNYLLVNDGRYLQQFNLAIGASASATGIGSMAIGQYTLASGQNAGVVGFGATATGAFGTVVGSLGTAAGAASSALGYRSAASGDFATSMGSYNNASGYASVAMGMYANSTGDSSVAIGGYSKSVGGGSVAIGTSAVATNANDVALGTDTTTAVAVNTPGATIGGNSYTFAGTNAKSTVSVGSARNERTITNVAAGQLTASSTDAVNGSELFATNQQVTQNATDISNLQGNVTTINGQLADAVMYDSSAHDSVTLGGVDATTPVALHNVAAGEVSATSFDAVNGSQLYNLASSTANSFGGGSTVNSDGSISNPTYIVGGDTYNNVGGAITNLDGRVTQNTTDITNLQGDITNINGKLADAVLYDSSAHDSVTLGGVDATTPVALHNVAAGEVSATSFDAVNGSQLYNLASSTADSFGGGSTVNSDGSISAPTYLIGGDTFNNVGGALTNLDGRVTQNTTDITNLTNNINNGTIGLVRQATPTSTVTVAKDTGGTTVDFTGTAGTRVLTGVSNGAVNESSVDAVNGSQLYAVSQSITNISSQLADAVMYDSSAHDAITLGGSGSTTPVSIHNLADGVADSDAVNVGQMNAALASVTNIAENSTDPMFSAQGDRNSEAATASGTHATAGGANSVASGATSSAYGAGSQATAKNSTALGAGATATAENSVALGAGSVADRANTVSVGSAGSERQITNVAAGTAGTDAVNVDQLNDAVSNATGSAVQQATQQSNAYTNQQIGIVRKQMNALGATAMAASSLIPNARAEGNFQVAVAAGTYGGESALALGANWYVGDRLLLNAHVARSTGSGGSTGASVGATFGF</sequence>
<protein>
    <recommendedName>
        <fullName evidence="18">Adhesin</fullName>
    </recommendedName>
</protein>
<dbReference type="InterPro" id="IPR011049">
    <property type="entry name" value="Serralysin-like_metalloprot_C"/>
</dbReference>
<evidence type="ECO:0000256" key="11">
    <source>
        <dbReference type="SAM" id="MobiDB-lite"/>
    </source>
</evidence>
<evidence type="ECO:0008006" key="18">
    <source>
        <dbReference type="Google" id="ProtNLM"/>
    </source>
</evidence>
<feature type="region of interest" description="Disordered" evidence="11">
    <location>
        <begin position="683"/>
        <end position="724"/>
    </location>
</feature>
<evidence type="ECO:0000313" key="17">
    <source>
        <dbReference type="Proteomes" id="UP000295606"/>
    </source>
</evidence>
<keyword evidence="8" id="KW-0653">Protein transport</keyword>
<organism evidence="16 17">
    <name type="scientific">Paraburkholderia guartelaensis</name>
    <dbReference type="NCBI Taxonomy" id="2546446"/>
    <lineage>
        <taxon>Bacteria</taxon>
        <taxon>Pseudomonadati</taxon>
        <taxon>Pseudomonadota</taxon>
        <taxon>Betaproteobacteria</taxon>
        <taxon>Burkholderiales</taxon>
        <taxon>Burkholderiaceae</taxon>
        <taxon>Paraburkholderia</taxon>
    </lineage>
</organism>
<keyword evidence="7" id="KW-0732">Signal</keyword>
<keyword evidence="10" id="KW-0998">Cell outer membrane</keyword>
<gene>
    <name evidence="16" type="ORF">E1N52_09775</name>
</gene>
<evidence type="ECO:0000259" key="14">
    <source>
        <dbReference type="Pfam" id="PF05662"/>
    </source>
</evidence>
<dbReference type="CDD" id="cd12820">
    <property type="entry name" value="LbR_YadA-like"/>
    <property type="match status" value="1"/>
</dbReference>